<dbReference type="EMBL" id="SRPR01000729">
    <property type="protein sequence ID" value="KAG5950876.1"/>
    <property type="molecule type" value="Genomic_DNA"/>
</dbReference>
<dbReference type="Proteomes" id="UP000742024">
    <property type="component" value="Unassembled WGS sequence"/>
</dbReference>
<protein>
    <recommendedName>
        <fullName evidence="6">SWIM-type domain-containing protein</fullName>
    </recommendedName>
</protein>
<gene>
    <name evidence="3" type="ORF">E4U56_005709</name>
    <name evidence="2" type="ORF">E4U57_007309</name>
</gene>
<feature type="region of interest" description="Disordered" evidence="1">
    <location>
        <begin position="28"/>
        <end position="48"/>
    </location>
</feature>
<accession>A0A9P7MMH9</accession>
<proteinExistence type="predicted"/>
<evidence type="ECO:0000313" key="3">
    <source>
        <dbReference type="EMBL" id="KAG5958269.1"/>
    </source>
</evidence>
<dbReference type="OrthoDB" id="74545at2759"/>
<keyword evidence="4" id="KW-1185">Reference proteome</keyword>
<dbReference type="Proteomes" id="UP000784919">
    <property type="component" value="Unassembled WGS sequence"/>
</dbReference>
<comment type="caution">
    <text evidence="3">The sequence shown here is derived from an EMBL/GenBank/DDBJ whole genome shotgun (WGS) entry which is preliminary data.</text>
</comment>
<reference evidence="3 4" key="1">
    <citation type="journal article" date="2020" name="bioRxiv">
        <title>Whole genome comparisons of ergot fungi reveals the divergence and evolution of species within the genus Claviceps are the result of varying mechanisms driving genome evolution and host range expansion.</title>
        <authorList>
            <person name="Wyka S.A."/>
            <person name="Mondo S.J."/>
            <person name="Liu M."/>
            <person name="Dettman J."/>
            <person name="Nalam V."/>
            <person name="Broders K.D."/>
        </authorList>
    </citation>
    <scope>NUCLEOTIDE SEQUENCE</scope>
    <source>
        <strain evidence="3">CCC 1102</strain>
        <strain evidence="2 4">LM583</strain>
    </source>
</reference>
<evidence type="ECO:0000313" key="2">
    <source>
        <dbReference type="EMBL" id="KAG5950876.1"/>
    </source>
</evidence>
<dbReference type="EMBL" id="SRPS01000414">
    <property type="protein sequence ID" value="KAG5958269.1"/>
    <property type="molecule type" value="Genomic_DNA"/>
</dbReference>
<evidence type="ECO:0008006" key="6">
    <source>
        <dbReference type="Google" id="ProtNLM"/>
    </source>
</evidence>
<evidence type="ECO:0000256" key="1">
    <source>
        <dbReference type="SAM" id="MobiDB-lite"/>
    </source>
</evidence>
<name>A0A9P7MMH9_9HYPO</name>
<sequence length="248" mass="27043">MPANSLPSHSQLLSSLITSLHESDEWTIQQSSQAADDAQPKPQSRQNDITPRHRSLLLTLHVLFPSIVLPALESVDSQLVARLQPIEDVFNCEPGPCLMNTSEGRVREYFQVEDESSVFGRSSFSAYAVQPSSLSAAIKLPGPLRINAVSDVNIVHLAAWNCSCDDFHARKVYHRTVDERWGVHASNAYISGLDGRPGANGEEIACCKHLLACLVVEILTGSQTKSAESVVSKPEIATVISGLRNRFG</sequence>
<organism evidence="3 5">
    <name type="scientific">Claviceps arundinis</name>
    <dbReference type="NCBI Taxonomy" id="1623583"/>
    <lineage>
        <taxon>Eukaryota</taxon>
        <taxon>Fungi</taxon>
        <taxon>Dikarya</taxon>
        <taxon>Ascomycota</taxon>
        <taxon>Pezizomycotina</taxon>
        <taxon>Sordariomycetes</taxon>
        <taxon>Hypocreomycetidae</taxon>
        <taxon>Hypocreales</taxon>
        <taxon>Clavicipitaceae</taxon>
        <taxon>Claviceps</taxon>
    </lineage>
</organism>
<evidence type="ECO:0000313" key="5">
    <source>
        <dbReference type="Proteomes" id="UP000784919"/>
    </source>
</evidence>
<evidence type="ECO:0000313" key="4">
    <source>
        <dbReference type="Proteomes" id="UP000742024"/>
    </source>
</evidence>
<dbReference type="AlphaFoldDB" id="A0A9P7MMH9"/>